<dbReference type="NCBIfam" id="NF001099">
    <property type="entry name" value="PRK00132.1"/>
    <property type="match status" value="1"/>
</dbReference>
<evidence type="ECO:0000256" key="3">
    <source>
        <dbReference type="ARBA" id="ARBA00023274"/>
    </source>
</evidence>
<dbReference type="GO" id="GO:0003723">
    <property type="term" value="F:RNA binding"/>
    <property type="evidence" value="ECO:0007669"/>
    <property type="project" value="TreeGrafter"/>
</dbReference>
<dbReference type="SUPFAM" id="SSF54211">
    <property type="entry name" value="Ribosomal protein S5 domain 2-like"/>
    <property type="match status" value="1"/>
</dbReference>
<sequence length="137" mass="15296">MAKKEVKKVVDLGHGVGRRKTAVARVYLREGEGKIIVNGRDVDTYFANPMLVFIVKQPLQITDTLTKYDILINVVGGGPSGQAGACRHGISRALVENDETYRAALHTSGFMTRDSRMVERKKYGQPGARRKFQFSKR</sequence>
<dbReference type="EMBL" id="CP003155">
    <property type="protein sequence ID" value="AEV30379.1"/>
    <property type="molecule type" value="Genomic_DNA"/>
</dbReference>
<keyword evidence="2 5" id="KW-0689">Ribosomal protein</keyword>
<dbReference type="GO" id="GO:0003735">
    <property type="term" value="F:structural constituent of ribosome"/>
    <property type="evidence" value="ECO:0007669"/>
    <property type="project" value="InterPro"/>
</dbReference>
<dbReference type="InterPro" id="IPR020568">
    <property type="entry name" value="Ribosomal_Su5_D2-typ_SF"/>
</dbReference>
<reference evidence="7 8" key="1">
    <citation type="submission" date="2011-11" db="EMBL/GenBank/DDBJ databases">
        <title>Complete sequence of Spirochaeta sp. grapes.</title>
        <authorList>
            <consortium name="US DOE Joint Genome Institute"/>
            <person name="Lucas S."/>
            <person name="Han J."/>
            <person name="Lapidus A."/>
            <person name="Cheng J.-F."/>
            <person name="Goodwin L."/>
            <person name="Pitluck S."/>
            <person name="Peters L."/>
            <person name="Ovchinnikova G."/>
            <person name="Munk A.C."/>
            <person name="Detter J.C."/>
            <person name="Han C."/>
            <person name="Tapia R."/>
            <person name="Land M."/>
            <person name="Hauser L."/>
            <person name="Kyrpides N."/>
            <person name="Ivanova N."/>
            <person name="Pagani I."/>
            <person name="Ritalahtilisa K."/>
            <person name="Loeffler F."/>
            <person name="Woyke T."/>
        </authorList>
    </citation>
    <scope>NUCLEOTIDE SEQUENCE [LARGE SCALE GENOMIC DNA]</scope>
    <source>
        <strain evidence="8">ATCC BAA-1885 / DSM 22778 / Grapes</strain>
    </source>
</reference>
<keyword evidence="3 5" id="KW-0687">Ribonucleoprotein</keyword>
<comment type="similarity">
    <text evidence="1 5 6">Belongs to the universal ribosomal protein uS9 family.</text>
</comment>
<dbReference type="InterPro" id="IPR000754">
    <property type="entry name" value="Ribosomal_uS9"/>
</dbReference>
<dbReference type="HAMAP" id="MF_00532_B">
    <property type="entry name" value="Ribosomal_uS9_B"/>
    <property type="match status" value="1"/>
</dbReference>
<dbReference type="eggNOG" id="COG0103">
    <property type="taxonomic scope" value="Bacteria"/>
</dbReference>
<protein>
    <recommendedName>
        <fullName evidence="4 5">Small ribosomal subunit protein uS9</fullName>
    </recommendedName>
</protein>
<name>G8QUS1_SPHPG</name>
<dbReference type="AlphaFoldDB" id="G8QUS1"/>
<dbReference type="GO" id="GO:0006412">
    <property type="term" value="P:translation"/>
    <property type="evidence" value="ECO:0007669"/>
    <property type="project" value="UniProtKB-UniRule"/>
</dbReference>
<dbReference type="KEGG" id="sgp:SpiGrapes_2618"/>
<gene>
    <name evidence="5" type="primary">rpsI</name>
    <name evidence="7" type="ordered locus">SpiGrapes_2618</name>
</gene>
<evidence type="ECO:0000256" key="6">
    <source>
        <dbReference type="RuleBase" id="RU003815"/>
    </source>
</evidence>
<proteinExistence type="inferred from homology"/>
<dbReference type="GO" id="GO:0022627">
    <property type="term" value="C:cytosolic small ribosomal subunit"/>
    <property type="evidence" value="ECO:0007669"/>
    <property type="project" value="TreeGrafter"/>
</dbReference>
<dbReference type="InterPro" id="IPR020574">
    <property type="entry name" value="Ribosomal_uS9_CS"/>
</dbReference>
<evidence type="ECO:0000256" key="2">
    <source>
        <dbReference type="ARBA" id="ARBA00022980"/>
    </source>
</evidence>
<organism evidence="7 8">
    <name type="scientific">Sphaerochaeta pleomorpha (strain ATCC BAA-1885 / DSM 22778 / Grapes)</name>
    <dbReference type="NCBI Taxonomy" id="158190"/>
    <lineage>
        <taxon>Bacteria</taxon>
        <taxon>Pseudomonadati</taxon>
        <taxon>Spirochaetota</taxon>
        <taxon>Spirochaetia</taxon>
        <taxon>Spirochaetales</taxon>
        <taxon>Sphaerochaetaceae</taxon>
        <taxon>Sphaerochaeta</taxon>
    </lineage>
</organism>
<evidence type="ECO:0000313" key="8">
    <source>
        <dbReference type="Proteomes" id="UP000005632"/>
    </source>
</evidence>
<dbReference type="Proteomes" id="UP000005632">
    <property type="component" value="Chromosome"/>
</dbReference>
<keyword evidence="8" id="KW-1185">Reference proteome</keyword>
<evidence type="ECO:0000313" key="7">
    <source>
        <dbReference type="EMBL" id="AEV30379.1"/>
    </source>
</evidence>
<evidence type="ECO:0000256" key="5">
    <source>
        <dbReference type="HAMAP-Rule" id="MF_00532"/>
    </source>
</evidence>
<dbReference type="InterPro" id="IPR023035">
    <property type="entry name" value="Ribosomal_uS9_bac/plastid"/>
</dbReference>
<dbReference type="STRING" id="158190.SpiGrapes_2618"/>
<dbReference type="HOGENOM" id="CLU_046483_2_1_12"/>
<dbReference type="InterPro" id="IPR014721">
    <property type="entry name" value="Ribsml_uS5_D2-typ_fold_subgr"/>
</dbReference>
<dbReference type="FunFam" id="3.30.230.10:FF:000001">
    <property type="entry name" value="30S ribosomal protein S9"/>
    <property type="match status" value="1"/>
</dbReference>
<accession>G8QUS1</accession>
<dbReference type="PROSITE" id="PS00360">
    <property type="entry name" value="RIBOSOMAL_S9"/>
    <property type="match status" value="1"/>
</dbReference>
<evidence type="ECO:0000256" key="4">
    <source>
        <dbReference type="ARBA" id="ARBA00035259"/>
    </source>
</evidence>
<dbReference type="PANTHER" id="PTHR21569:SF1">
    <property type="entry name" value="SMALL RIBOSOMAL SUBUNIT PROTEIN US9M"/>
    <property type="match status" value="1"/>
</dbReference>
<dbReference type="PANTHER" id="PTHR21569">
    <property type="entry name" value="RIBOSOMAL PROTEIN S9"/>
    <property type="match status" value="1"/>
</dbReference>
<dbReference type="Pfam" id="PF00380">
    <property type="entry name" value="Ribosomal_S9"/>
    <property type="match status" value="1"/>
</dbReference>
<dbReference type="RefSeq" id="WP_014271219.1">
    <property type="nucleotide sequence ID" value="NC_016633.1"/>
</dbReference>
<dbReference type="OrthoDB" id="9803965at2"/>
<evidence type="ECO:0000256" key="1">
    <source>
        <dbReference type="ARBA" id="ARBA00005251"/>
    </source>
</evidence>
<dbReference type="Gene3D" id="3.30.230.10">
    <property type="match status" value="1"/>
</dbReference>